<dbReference type="PANTHER" id="PTHR11468:SF3">
    <property type="entry name" value="GLYCOGEN PHOSPHORYLASE, LIVER FORM"/>
    <property type="match status" value="1"/>
</dbReference>
<dbReference type="Gene3D" id="3.40.50.2000">
    <property type="entry name" value="Glycogen Phosphorylase B"/>
    <property type="match status" value="2"/>
</dbReference>
<dbReference type="Proteomes" id="UP000013378">
    <property type="component" value="Unassembled WGS sequence"/>
</dbReference>
<dbReference type="AlphaFoldDB" id="R1AV70"/>
<reference evidence="13 14" key="1">
    <citation type="journal article" date="2015" name="Geomicrobiol. J.">
        <title>Caldisalinibacter kiritimatiensis gen. nov., sp. nov., a moderately thermohalophilic thiosulfate-reducing bacterium from a hypersaline microbial mat.</title>
        <authorList>
            <person name="Ben Hania W."/>
            <person name="Joseph M."/>
            <person name="Fiebig A."/>
            <person name="Bunk B."/>
            <person name="Klenk H.-P."/>
            <person name="Fardeau M.-L."/>
            <person name="Spring S."/>
        </authorList>
    </citation>
    <scope>NUCLEOTIDE SEQUENCE [LARGE SCALE GENOMIC DNA]</scope>
    <source>
        <strain evidence="13 14">L21-TH-D2</strain>
    </source>
</reference>
<dbReference type="Pfam" id="PF00343">
    <property type="entry name" value="Phosphorylase"/>
    <property type="match status" value="1"/>
</dbReference>
<evidence type="ECO:0000256" key="1">
    <source>
        <dbReference type="ARBA" id="ARBA00001275"/>
    </source>
</evidence>
<evidence type="ECO:0000256" key="2">
    <source>
        <dbReference type="ARBA" id="ARBA00001933"/>
    </source>
</evidence>
<dbReference type="OrthoDB" id="9760804at2"/>
<dbReference type="eggNOG" id="COG0058">
    <property type="taxonomic scope" value="Bacteria"/>
</dbReference>
<dbReference type="CDD" id="cd04300">
    <property type="entry name" value="GT35_Glycogen_Phosphorylase"/>
    <property type="match status" value="1"/>
</dbReference>
<evidence type="ECO:0000256" key="4">
    <source>
        <dbReference type="ARBA" id="ARBA00022553"/>
    </source>
</evidence>
<protein>
    <recommendedName>
        <fullName evidence="12">Alpha-1,4 glucan phosphorylase</fullName>
        <ecNumber evidence="12">2.4.1.1</ecNumber>
    </recommendedName>
</protein>
<dbReference type="InterPro" id="IPR000811">
    <property type="entry name" value="Glyco_trans_35"/>
</dbReference>
<dbReference type="PROSITE" id="PS00102">
    <property type="entry name" value="PHOSPHORYLASE"/>
    <property type="match status" value="1"/>
</dbReference>
<dbReference type="GO" id="GO:0005737">
    <property type="term" value="C:cytoplasm"/>
    <property type="evidence" value="ECO:0007669"/>
    <property type="project" value="TreeGrafter"/>
</dbReference>
<comment type="function">
    <text evidence="12">Allosteric enzyme that catalyzes the rate-limiting step in glycogen catabolism, the phosphorolytic cleavage of glycogen to produce glucose-1-phosphate, and plays a central role in maintaining cellular and organismal glucose homeostasis.</text>
</comment>
<dbReference type="EMBL" id="ARZA01000146">
    <property type="protein sequence ID" value="EOD00532.1"/>
    <property type="molecule type" value="Genomic_DNA"/>
</dbReference>
<proteinExistence type="inferred from homology"/>
<comment type="caution">
    <text evidence="13">The sequence shown here is derived from an EMBL/GenBank/DDBJ whole genome shotgun (WGS) entry which is preliminary data.</text>
</comment>
<dbReference type="NCBIfam" id="TIGR02093">
    <property type="entry name" value="P_ylase"/>
    <property type="match status" value="1"/>
</dbReference>
<keyword evidence="7 12" id="KW-0808">Transferase</keyword>
<dbReference type="GO" id="GO:0005980">
    <property type="term" value="P:glycogen catabolic process"/>
    <property type="evidence" value="ECO:0007669"/>
    <property type="project" value="TreeGrafter"/>
</dbReference>
<evidence type="ECO:0000256" key="11">
    <source>
        <dbReference type="PIRSR" id="PIRSR000460-1"/>
    </source>
</evidence>
<keyword evidence="6 12" id="KW-0328">Glycosyltransferase</keyword>
<evidence type="ECO:0000256" key="8">
    <source>
        <dbReference type="ARBA" id="ARBA00022898"/>
    </source>
</evidence>
<dbReference type="PIRSF" id="PIRSF000460">
    <property type="entry name" value="Pprylas_GlgP"/>
    <property type="match status" value="1"/>
</dbReference>
<dbReference type="PATRIC" id="fig|1304284.3.peg.1375"/>
<dbReference type="STRING" id="1304284.L21TH_1405"/>
<evidence type="ECO:0000313" key="14">
    <source>
        <dbReference type="Proteomes" id="UP000013378"/>
    </source>
</evidence>
<comment type="catalytic activity">
    <reaction evidence="1 12">
        <text>[(1-&gt;4)-alpha-D-glucosyl](n) + phosphate = [(1-&gt;4)-alpha-D-glucosyl](n-1) + alpha-D-glucose 1-phosphate</text>
        <dbReference type="Rhea" id="RHEA:41732"/>
        <dbReference type="Rhea" id="RHEA-COMP:9584"/>
        <dbReference type="Rhea" id="RHEA-COMP:9586"/>
        <dbReference type="ChEBI" id="CHEBI:15444"/>
        <dbReference type="ChEBI" id="CHEBI:43474"/>
        <dbReference type="ChEBI" id="CHEBI:58601"/>
        <dbReference type="EC" id="2.4.1.1"/>
    </reaction>
</comment>
<evidence type="ECO:0000256" key="12">
    <source>
        <dbReference type="RuleBase" id="RU000587"/>
    </source>
</evidence>
<dbReference type="GO" id="GO:0030170">
    <property type="term" value="F:pyridoxal phosphate binding"/>
    <property type="evidence" value="ECO:0007669"/>
    <property type="project" value="InterPro"/>
</dbReference>
<comment type="similarity">
    <text evidence="3 12">Belongs to the glycogen phosphorylase family.</text>
</comment>
<comment type="function">
    <text evidence="10">Phosphorylase is an important allosteric enzyme in carbohydrate metabolism. Enzymes from different sources differ in their regulatory mechanisms and in their natural substrates. However, all known phosphorylases share catalytic and structural properties.</text>
</comment>
<dbReference type="InterPro" id="IPR035090">
    <property type="entry name" value="Pyridoxal_P_attach_site"/>
</dbReference>
<evidence type="ECO:0000256" key="10">
    <source>
        <dbReference type="ARBA" id="ARBA00025174"/>
    </source>
</evidence>
<keyword evidence="4" id="KW-0597">Phosphoprotein</keyword>
<feature type="modified residue" description="N6-(pyridoxal phosphate)lysine" evidence="11">
    <location>
        <position position="655"/>
    </location>
</feature>
<keyword evidence="8 11" id="KW-0663">Pyridoxal phosphate</keyword>
<evidence type="ECO:0000256" key="9">
    <source>
        <dbReference type="ARBA" id="ARBA00023277"/>
    </source>
</evidence>
<dbReference type="SUPFAM" id="SSF53756">
    <property type="entry name" value="UDP-Glycosyltransferase/glycogen phosphorylase"/>
    <property type="match status" value="1"/>
</dbReference>
<sequence>MHVFKNTIKNDFKKKLMCVFAEEVEEASKLHKYIALGRVIREYISEAWLQSKKRCLENDKKQVYYFSMEFLTGKLLESNLINLGIKEECNEALNELGINLDELLEIEKEAGLGNGGLGRLAACFLDSMASIGVYGHGNGIRYRYGLFEQKIVNGYQVEIPDKWLKDEFVWVVKRRDKSVIVKFGGNVKLIEKNGRLKAIHENYEPIKAVPYDVPVVGYEGNVVNTLRLWSAEPVGNEFDFFAFRAGEYLKAVEYKYNVESISQVLYPDDSNHNGRVLRLKQQYFFVSAGIQSILRTFKKTDKEIYDLPDYVAIHVNDTHPSVAVAELMRILVDEYELGWEEAWKITTKTIAYTNHTIMAEALETWPVDMFRKLLPRVYMIVEEIDRRFKIELHDKYNEDWDKINSTLIIHDGNIRMANLAIVGSYSVNGVSKLHTEILKNRELKHFSEIFPKKFNNKTNGITHRRWLLQSNPLLADLITDTIGNKWITQPNRLKDLEQFVKDKAFKEEIKKVKQKNKEYLCNFINDKYNILVDQHSIFDVQAKRLHAYKRQLLNGLHILNLYNRIKENPNLDIVPRTFIFAAKASPGYHLAKQIIKFINSLKEKINNDKSIKDNIKIVFLENYNVTLAERLIPSANVSEQISTASKEASGTGNMKFMMNGGITLGTLDGANIEIKESVGSKNIITFGLTADQVMNYYRHGGYFSMDVYNNDQRLKKIITQLTNGFLDVPNEEFKDIFDHLITYNDEFFVLKDFDSYVEAQNKVDKLYKKQDKWSEMSIINIANSGKFSSDNTIKEYVDEIWRA</sequence>
<dbReference type="FunFam" id="3.40.50.2000:FF:000005">
    <property type="entry name" value="Alpha-1,4 glucan phosphorylase"/>
    <property type="match status" value="1"/>
</dbReference>
<accession>R1AV70</accession>
<name>R1AV70_9FIRM</name>
<keyword evidence="5" id="KW-0321">Glycogen metabolism</keyword>
<keyword evidence="14" id="KW-1185">Reference proteome</keyword>
<dbReference type="InterPro" id="IPR011833">
    <property type="entry name" value="Glycg_phsphrylas"/>
</dbReference>
<evidence type="ECO:0000256" key="6">
    <source>
        <dbReference type="ARBA" id="ARBA00022676"/>
    </source>
</evidence>
<evidence type="ECO:0000256" key="7">
    <source>
        <dbReference type="ARBA" id="ARBA00022679"/>
    </source>
</evidence>
<dbReference type="PANTHER" id="PTHR11468">
    <property type="entry name" value="GLYCOGEN PHOSPHORYLASE"/>
    <property type="match status" value="1"/>
</dbReference>
<dbReference type="GO" id="GO:0008184">
    <property type="term" value="F:glycogen phosphorylase activity"/>
    <property type="evidence" value="ECO:0007669"/>
    <property type="project" value="InterPro"/>
</dbReference>
<organism evidence="13 14">
    <name type="scientific">Caldisalinibacter kiritimatiensis</name>
    <dbReference type="NCBI Taxonomy" id="1304284"/>
    <lineage>
        <taxon>Bacteria</taxon>
        <taxon>Bacillati</taxon>
        <taxon>Bacillota</taxon>
        <taxon>Tissierellia</taxon>
        <taxon>Tissierellales</taxon>
        <taxon>Thermohalobacteraceae</taxon>
        <taxon>Caldisalinibacter</taxon>
    </lineage>
</organism>
<evidence type="ECO:0000256" key="5">
    <source>
        <dbReference type="ARBA" id="ARBA00022600"/>
    </source>
</evidence>
<gene>
    <name evidence="13" type="ORF">L21TH_1405</name>
</gene>
<dbReference type="EC" id="2.4.1.1" evidence="12"/>
<keyword evidence="9 12" id="KW-0119">Carbohydrate metabolism</keyword>
<evidence type="ECO:0000256" key="3">
    <source>
        <dbReference type="ARBA" id="ARBA00006047"/>
    </source>
</evidence>
<dbReference type="FunFam" id="3.40.50.2000:FF:000153">
    <property type="entry name" value="Alpha-1,4 glucan phosphorylase"/>
    <property type="match status" value="1"/>
</dbReference>
<evidence type="ECO:0000313" key="13">
    <source>
        <dbReference type="EMBL" id="EOD00532.1"/>
    </source>
</evidence>
<dbReference type="RefSeq" id="WP_006312658.1">
    <property type="nucleotide sequence ID" value="NZ_ARZA01000146.1"/>
</dbReference>
<comment type="cofactor">
    <cofactor evidence="2 12">
        <name>pyridoxal 5'-phosphate</name>
        <dbReference type="ChEBI" id="CHEBI:597326"/>
    </cofactor>
</comment>